<name>A0ABT7A7J0_9ACTN</name>
<gene>
    <name evidence="3" type="ORF">NMN56_036265</name>
</gene>
<proteinExistence type="predicted"/>
<sequence>MKNRNNWTVAAALTVVATLGLTACGSDGGSGGGNGRGGGNQGGSGKAATESGNGTSSRAAGKPGGDSAAKAGKERTPRTGEELVNMGAQKCPWPSVCFYRGGKIVAAYKDMGPQSVGPKARTATSVYNSRKDDAANLVVTYRGGKTAYAKCAKPRGWYKVHRDWPVTTIDISPSPRCL</sequence>
<evidence type="ECO:0000256" key="1">
    <source>
        <dbReference type="SAM" id="MobiDB-lite"/>
    </source>
</evidence>
<organism evidence="3 4">
    <name type="scientific">Streptomyces iconiensis</name>
    <dbReference type="NCBI Taxonomy" id="1384038"/>
    <lineage>
        <taxon>Bacteria</taxon>
        <taxon>Bacillati</taxon>
        <taxon>Actinomycetota</taxon>
        <taxon>Actinomycetes</taxon>
        <taxon>Kitasatosporales</taxon>
        <taxon>Streptomycetaceae</taxon>
        <taxon>Streptomyces</taxon>
    </lineage>
</organism>
<dbReference type="PROSITE" id="PS51257">
    <property type="entry name" value="PROKAR_LIPOPROTEIN"/>
    <property type="match status" value="1"/>
</dbReference>
<evidence type="ECO:0000256" key="2">
    <source>
        <dbReference type="SAM" id="SignalP"/>
    </source>
</evidence>
<feature type="compositionally biased region" description="Basic and acidic residues" evidence="1">
    <location>
        <begin position="71"/>
        <end position="81"/>
    </location>
</feature>
<evidence type="ECO:0000313" key="4">
    <source>
        <dbReference type="Proteomes" id="UP001214441"/>
    </source>
</evidence>
<evidence type="ECO:0008006" key="5">
    <source>
        <dbReference type="Google" id="ProtNLM"/>
    </source>
</evidence>
<feature type="signal peptide" evidence="2">
    <location>
        <begin position="1"/>
        <end position="25"/>
    </location>
</feature>
<keyword evidence="2" id="KW-0732">Signal</keyword>
<feature type="compositionally biased region" description="Gly residues" evidence="1">
    <location>
        <begin position="28"/>
        <end position="45"/>
    </location>
</feature>
<accession>A0ABT7A7J0</accession>
<feature type="region of interest" description="Disordered" evidence="1">
    <location>
        <begin position="28"/>
        <end position="83"/>
    </location>
</feature>
<protein>
    <recommendedName>
        <fullName evidence="5">Peptidase inhibitor family I36</fullName>
    </recommendedName>
</protein>
<evidence type="ECO:0000313" key="3">
    <source>
        <dbReference type="EMBL" id="MDJ1137312.1"/>
    </source>
</evidence>
<feature type="chain" id="PRO_5046430503" description="Peptidase inhibitor family I36" evidence="2">
    <location>
        <begin position="26"/>
        <end position="178"/>
    </location>
</feature>
<comment type="caution">
    <text evidence="3">The sequence shown here is derived from an EMBL/GenBank/DDBJ whole genome shotgun (WGS) entry which is preliminary data.</text>
</comment>
<keyword evidence="4" id="KW-1185">Reference proteome</keyword>
<dbReference type="Proteomes" id="UP001214441">
    <property type="component" value="Unassembled WGS sequence"/>
</dbReference>
<reference evidence="3 4" key="1">
    <citation type="submission" date="2023-05" db="EMBL/GenBank/DDBJ databases">
        <title>Streptantibioticus silvisoli sp. nov., acidotolerant actinomycetes 1 from pine litter.</title>
        <authorList>
            <person name="Swiecimska M."/>
            <person name="Golinska P."/>
            <person name="Sangal V."/>
            <person name="Wachnowicz B."/>
            <person name="Goodfellow M."/>
        </authorList>
    </citation>
    <scope>NUCLEOTIDE SEQUENCE [LARGE SCALE GENOMIC DNA]</scope>
    <source>
        <strain evidence="3 4">DSM 42109</strain>
    </source>
</reference>
<dbReference type="RefSeq" id="WP_274045519.1">
    <property type="nucleotide sequence ID" value="NZ_JANCPR020000055.1"/>
</dbReference>
<dbReference type="EMBL" id="JANCPR020000055">
    <property type="protein sequence ID" value="MDJ1137312.1"/>
    <property type="molecule type" value="Genomic_DNA"/>
</dbReference>